<keyword evidence="8" id="KW-0997">Cell inner membrane</keyword>
<dbReference type="AlphaFoldDB" id="A0A1T0BBM3"/>
<dbReference type="OrthoDB" id="5689740at2"/>
<evidence type="ECO:0000256" key="7">
    <source>
        <dbReference type="ARBA" id="ARBA00023306"/>
    </source>
</evidence>
<evidence type="ECO:0000256" key="9">
    <source>
        <dbReference type="NCBIfam" id="TIGR02209"/>
    </source>
</evidence>
<dbReference type="PANTHER" id="PTHR37479:SF1">
    <property type="entry name" value="CELL DIVISION PROTEIN FTSL"/>
    <property type="match status" value="1"/>
</dbReference>
<dbReference type="InterPro" id="IPR011922">
    <property type="entry name" value="Cell_div_FtsL"/>
</dbReference>
<dbReference type="NCBIfam" id="TIGR02209">
    <property type="entry name" value="ftsL_broad"/>
    <property type="match status" value="1"/>
</dbReference>
<dbReference type="EMBL" id="MUYB01000001">
    <property type="protein sequence ID" value="OOS07620.1"/>
    <property type="molecule type" value="Genomic_DNA"/>
</dbReference>
<evidence type="ECO:0000313" key="10">
    <source>
        <dbReference type="EMBL" id="OOS07620.1"/>
    </source>
</evidence>
<evidence type="ECO:0000256" key="1">
    <source>
        <dbReference type="ARBA" id="ARBA00004401"/>
    </source>
</evidence>
<dbReference type="PANTHER" id="PTHR37479">
    <property type="entry name" value="CELL DIVISION PROTEIN FTSL"/>
    <property type="match status" value="1"/>
</dbReference>
<dbReference type="Proteomes" id="UP000190023">
    <property type="component" value="Unassembled WGS sequence"/>
</dbReference>
<proteinExistence type="inferred from homology"/>
<keyword evidence="5 8" id="KW-1133">Transmembrane helix</keyword>
<keyword evidence="7 8" id="KW-0131">Cell cycle</keyword>
<dbReference type="GO" id="GO:0032153">
    <property type="term" value="C:cell division site"/>
    <property type="evidence" value="ECO:0007669"/>
    <property type="project" value="UniProtKB-UniRule"/>
</dbReference>
<gene>
    <name evidence="8" type="primary">ftsL</name>
    <name evidence="10" type="ORF">B0188_00665</name>
</gene>
<comment type="caution">
    <text evidence="10">The sequence shown here is derived from an EMBL/GenBank/DDBJ whole genome shotgun (WGS) entry which is preliminary data.</text>
</comment>
<dbReference type="HAMAP" id="MF_00910">
    <property type="entry name" value="FtsL"/>
    <property type="match status" value="1"/>
</dbReference>
<keyword evidence="3 8" id="KW-0132">Cell division</keyword>
<evidence type="ECO:0000313" key="11">
    <source>
        <dbReference type="Proteomes" id="UP000190023"/>
    </source>
</evidence>
<comment type="similarity">
    <text evidence="8">Belongs to the FtsL family.</text>
</comment>
<comment type="subcellular location">
    <subcellularLocation>
        <location evidence="8">Cell inner membrane</location>
        <topology evidence="8">Single-pass type II membrane protein</topology>
    </subcellularLocation>
    <subcellularLocation>
        <location evidence="1">Cell membrane</location>
        <topology evidence="1">Single-pass type II membrane protein</topology>
    </subcellularLocation>
    <text evidence="8">Localizes to the division septum where it forms a ring structure.</text>
</comment>
<dbReference type="STRING" id="123822.B0188_00665"/>
<evidence type="ECO:0000256" key="6">
    <source>
        <dbReference type="ARBA" id="ARBA00023136"/>
    </source>
</evidence>
<sequence>MLKNSRYPLHNIVLDDLFANNKILLLLLFLVLLSALSTIWITHHSRLLITEKGNLVIQQQALDNEFVNLTLEENTYSHNVIIEKKANALGMQTVKPEQEVLILE</sequence>
<comment type="function">
    <text evidence="8">Essential cell division protein. May link together the upstream cell division proteins, which are predominantly cytoplasmic, with the downstream cell division proteins, which are predominantly periplasmic.</text>
</comment>
<dbReference type="GO" id="GO:0005886">
    <property type="term" value="C:plasma membrane"/>
    <property type="evidence" value="ECO:0007669"/>
    <property type="project" value="UniProtKB-SubCell"/>
</dbReference>
<dbReference type="Pfam" id="PF04999">
    <property type="entry name" value="FtsL"/>
    <property type="match status" value="1"/>
</dbReference>
<organism evidence="10 11">
    <name type="scientific">[Haemophilus] felis</name>
    <dbReference type="NCBI Taxonomy" id="123822"/>
    <lineage>
        <taxon>Bacteria</taxon>
        <taxon>Pseudomonadati</taxon>
        <taxon>Pseudomonadota</taxon>
        <taxon>Gammaproteobacteria</taxon>
        <taxon>Pasteurellales</taxon>
        <taxon>Pasteurellaceae</taxon>
    </lineage>
</organism>
<keyword evidence="6 8" id="KW-0472">Membrane</keyword>
<evidence type="ECO:0000256" key="8">
    <source>
        <dbReference type="HAMAP-Rule" id="MF_00910"/>
    </source>
</evidence>
<evidence type="ECO:0000256" key="3">
    <source>
        <dbReference type="ARBA" id="ARBA00022618"/>
    </source>
</evidence>
<dbReference type="GO" id="GO:0043093">
    <property type="term" value="P:FtsZ-dependent cytokinesis"/>
    <property type="evidence" value="ECO:0007669"/>
    <property type="project" value="UniProtKB-UniRule"/>
</dbReference>
<accession>A0A1T0BBM3</accession>
<feature type="transmembrane region" description="Helical" evidence="8">
    <location>
        <begin position="23"/>
        <end position="42"/>
    </location>
</feature>
<evidence type="ECO:0000256" key="2">
    <source>
        <dbReference type="ARBA" id="ARBA00022475"/>
    </source>
</evidence>
<name>A0A1T0BBM3_9PAST</name>
<comment type="subunit">
    <text evidence="8">Part of a complex composed of FtsB, FtsL and FtsQ.</text>
</comment>
<keyword evidence="4 8" id="KW-0812">Transmembrane</keyword>
<keyword evidence="11" id="KW-1185">Reference proteome</keyword>
<evidence type="ECO:0000256" key="4">
    <source>
        <dbReference type="ARBA" id="ARBA00022692"/>
    </source>
</evidence>
<protein>
    <recommendedName>
        <fullName evidence="8 9">Cell division protein FtsL</fullName>
    </recommendedName>
</protein>
<reference evidence="10 11" key="1">
    <citation type="submission" date="2017-02" db="EMBL/GenBank/DDBJ databases">
        <title>Draft genome sequence of Haemophilus felis CCUG 31170 type strain.</title>
        <authorList>
            <person name="Engstrom-Jakobsson H."/>
            <person name="Salva-Serra F."/>
            <person name="Thorell K."/>
            <person name="Gonzales-Siles L."/>
            <person name="Karlsson R."/>
            <person name="Boulund F."/>
            <person name="Engstrand L."/>
            <person name="Kristiansson E."/>
            <person name="Moore E."/>
        </authorList>
    </citation>
    <scope>NUCLEOTIDE SEQUENCE [LARGE SCALE GENOMIC DNA]</scope>
    <source>
        <strain evidence="10 11">CCUG 31170</strain>
    </source>
</reference>
<evidence type="ECO:0000256" key="5">
    <source>
        <dbReference type="ARBA" id="ARBA00022989"/>
    </source>
</evidence>
<keyword evidence="2 8" id="KW-1003">Cell membrane</keyword>